<dbReference type="Pfam" id="PF25372">
    <property type="entry name" value="DUF7885"/>
    <property type="match status" value="1"/>
</dbReference>
<dbReference type="InterPro" id="IPR032675">
    <property type="entry name" value="LRR_dom_sf"/>
</dbReference>
<evidence type="ECO:0000259" key="1">
    <source>
        <dbReference type="Pfam" id="PF25372"/>
    </source>
</evidence>
<dbReference type="Proteomes" id="UP000726737">
    <property type="component" value="Unassembled WGS sequence"/>
</dbReference>
<proteinExistence type="predicted"/>
<accession>A0A9P6PVW3</accession>
<evidence type="ECO:0000313" key="2">
    <source>
        <dbReference type="EMBL" id="KAG0254006.1"/>
    </source>
</evidence>
<dbReference type="SMART" id="SM00367">
    <property type="entry name" value="LRR_CC"/>
    <property type="match status" value="4"/>
</dbReference>
<dbReference type="PANTHER" id="PTHR13318">
    <property type="entry name" value="PARTNER OF PAIRED, ISOFORM B-RELATED"/>
    <property type="match status" value="1"/>
</dbReference>
<evidence type="ECO:0000313" key="3">
    <source>
        <dbReference type="Proteomes" id="UP000726737"/>
    </source>
</evidence>
<dbReference type="AlphaFoldDB" id="A0A9P6PVW3"/>
<dbReference type="EMBL" id="JAAAJA010000425">
    <property type="protein sequence ID" value="KAG0254006.1"/>
    <property type="molecule type" value="Genomic_DNA"/>
</dbReference>
<dbReference type="GO" id="GO:0031146">
    <property type="term" value="P:SCF-dependent proteasomal ubiquitin-dependent protein catabolic process"/>
    <property type="evidence" value="ECO:0007669"/>
    <property type="project" value="TreeGrafter"/>
</dbReference>
<keyword evidence="3" id="KW-1185">Reference proteome</keyword>
<organism evidence="2 3">
    <name type="scientific">Mortierella polycephala</name>
    <dbReference type="NCBI Taxonomy" id="41804"/>
    <lineage>
        <taxon>Eukaryota</taxon>
        <taxon>Fungi</taxon>
        <taxon>Fungi incertae sedis</taxon>
        <taxon>Mucoromycota</taxon>
        <taxon>Mortierellomycotina</taxon>
        <taxon>Mortierellomycetes</taxon>
        <taxon>Mortierellales</taxon>
        <taxon>Mortierellaceae</taxon>
        <taxon>Mortierella</taxon>
    </lineage>
</organism>
<dbReference type="OrthoDB" id="10257471at2759"/>
<comment type="caution">
    <text evidence="2">The sequence shown here is derived from an EMBL/GenBank/DDBJ whole genome shotgun (WGS) entry which is preliminary data.</text>
</comment>
<protein>
    <recommendedName>
        <fullName evidence="1">F-box/LRR-repeat protein 15-like leucin rich repeat domain-containing protein</fullName>
    </recommendedName>
</protein>
<reference evidence="2" key="1">
    <citation type="journal article" date="2020" name="Fungal Divers.">
        <title>Resolving the Mortierellaceae phylogeny through synthesis of multi-gene phylogenetics and phylogenomics.</title>
        <authorList>
            <person name="Vandepol N."/>
            <person name="Liber J."/>
            <person name="Desiro A."/>
            <person name="Na H."/>
            <person name="Kennedy M."/>
            <person name="Barry K."/>
            <person name="Grigoriev I.V."/>
            <person name="Miller A.N."/>
            <person name="O'Donnell K."/>
            <person name="Stajich J.E."/>
            <person name="Bonito G."/>
        </authorList>
    </citation>
    <scope>NUCLEOTIDE SEQUENCE</scope>
    <source>
        <strain evidence="2">KOD948</strain>
    </source>
</reference>
<name>A0A9P6PVW3_9FUNG</name>
<dbReference type="InterPro" id="IPR006553">
    <property type="entry name" value="Leu-rich_rpt_Cys-con_subtyp"/>
</dbReference>
<dbReference type="Gene3D" id="3.80.10.10">
    <property type="entry name" value="Ribonuclease Inhibitor"/>
    <property type="match status" value="1"/>
</dbReference>
<dbReference type="SUPFAM" id="SSF52047">
    <property type="entry name" value="RNI-like"/>
    <property type="match status" value="1"/>
</dbReference>
<sequence length="357" mass="39994">MHAEQRLIGGDMRFIAQQCTNLANLTLQYCHINTRRLDILCSGIPRVQNLTFKLCRGINSGSIAMRLSRLPQLTHLDISVHAQERGQSDWRDEHMVMLLTQCQLLRHLKIMGPDLSHIHLLGLERHLVPLALESLHLVRTFISEDGLANLLRKSPSVLRLNLLHSANWTTTVQVIAQNCNKLRTLELRNSRSIGTAAFDALFRGCGLLTYLDLSNTLIQDVAVFAMAHYCPQLQVLDLTGCTRMTQVGFMELVNTLNRLSELRVGGCTRVTIAGLSGSVPWACRGTLQVLDVSWVGIKVHKDPFDTFLQHLASLRRLKRLLLDQEVSQNPMVLRFLEAASAVYLSVAPAISRIQLAS</sequence>
<feature type="domain" description="F-box/LRR-repeat protein 15-like leucin rich repeat" evidence="1">
    <location>
        <begin position="134"/>
        <end position="254"/>
    </location>
</feature>
<dbReference type="InterPro" id="IPR057207">
    <property type="entry name" value="FBXL15_LRR"/>
</dbReference>
<dbReference type="GO" id="GO:0019005">
    <property type="term" value="C:SCF ubiquitin ligase complex"/>
    <property type="evidence" value="ECO:0007669"/>
    <property type="project" value="TreeGrafter"/>
</dbReference>
<gene>
    <name evidence="2" type="ORF">BG011_006027</name>
</gene>